<keyword evidence="3 5" id="KW-0697">Rotamase</keyword>
<evidence type="ECO:0000256" key="1">
    <source>
        <dbReference type="ARBA" id="ARBA00000971"/>
    </source>
</evidence>
<feature type="chain" id="PRO_5037609521" description="Peptidyl-prolyl cis-trans isomerase" evidence="7">
    <location>
        <begin position="25"/>
        <end position="192"/>
    </location>
</feature>
<evidence type="ECO:0000256" key="3">
    <source>
        <dbReference type="ARBA" id="ARBA00023110"/>
    </source>
</evidence>
<evidence type="ECO:0000256" key="5">
    <source>
        <dbReference type="PROSITE-ProRule" id="PRU00277"/>
    </source>
</evidence>
<name>A0A918NE25_9PROT</name>
<dbReference type="Pfam" id="PF00254">
    <property type="entry name" value="FKBP_C"/>
    <property type="match status" value="1"/>
</dbReference>
<dbReference type="RefSeq" id="WP_189581826.1">
    <property type="nucleotide sequence ID" value="NZ_BMYV01000001.1"/>
</dbReference>
<evidence type="ECO:0000313" key="10">
    <source>
        <dbReference type="Proteomes" id="UP000600865"/>
    </source>
</evidence>
<dbReference type="InterPro" id="IPR001179">
    <property type="entry name" value="PPIase_FKBP_dom"/>
</dbReference>
<dbReference type="PROSITE" id="PS51257">
    <property type="entry name" value="PROKAR_LIPOPROTEIN"/>
    <property type="match status" value="1"/>
</dbReference>
<dbReference type="Pfam" id="PF01346">
    <property type="entry name" value="FKBP_N"/>
    <property type="match status" value="1"/>
</dbReference>
<evidence type="ECO:0000256" key="6">
    <source>
        <dbReference type="RuleBase" id="RU003915"/>
    </source>
</evidence>
<comment type="catalytic activity">
    <reaction evidence="1 5 6">
        <text>[protein]-peptidylproline (omega=180) = [protein]-peptidylproline (omega=0)</text>
        <dbReference type="Rhea" id="RHEA:16237"/>
        <dbReference type="Rhea" id="RHEA-COMP:10747"/>
        <dbReference type="Rhea" id="RHEA-COMP:10748"/>
        <dbReference type="ChEBI" id="CHEBI:83833"/>
        <dbReference type="ChEBI" id="CHEBI:83834"/>
        <dbReference type="EC" id="5.2.1.8"/>
    </reaction>
</comment>
<keyword evidence="7" id="KW-0732">Signal</keyword>
<keyword evidence="4 5" id="KW-0413">Isomerase</keyword>
<gene>
    <name evidence="9" type="ORF">GCM10011309_08840</name>
</gene>
<evidence type="ECO:0000313" key="9">
    <source>
        <dbReference type="EMBL" id="GGX61185.1"/>
    </source>
</evidence>
<dbReference type="InterPro" id="IPR000774">
    <property type="entry name" value="PPIase_FKBP_N"/>
</dbReference>
<dbReference type="PANTHER" id="PTHR43811:SF19">
    <property type="entry name" value="39 KDA FK506-BINDING NUCLEAR PROTEIN"/>
    <property type="match status" value="1"/>
</dbReference>
<dbReference type="PROSITE" id="PS50059">
    <property type="entry name" value="FKBP_PPIASE"/>
    <property type="match status" value="1"/>
</dbReference>
<evidence type="ECO:0000256" key="2">
    <source>
        <dbReference type="ARBA" id="ARBA00006577"/>
    </source>
</evidence>
<dbReference type="EMBL" id="BMYV01000001">
    <property type="protein sequence ID" value="GGX61185.1"/>
    <property type="molecule type" value="Genomic_DNA"/>
</dbReference>
<proteinExistence type="inferred from homology"/>
<dbReference type="AlphaFoldDB" id="A0A918NE25"/>
<dbReference type="GO" id="GO:0003755">
    <property type="term" value="F:peptidyl-prolyl cis-trans isomerase activity"/>
    <property type="evidence" value="ECO:0007669"/>
    <property type="project" value="UniProtKB-UniRule"/>
</dbReference>
<evidence type="ECO:0000256" key="7">
    <source>
        <dbReference type="SAM" id="SignalP"/>
    </source>
</evidence>
<evidence type="ECO:0000256" key="4">
    <source>
        <dbReference type="ARBA" id="ARBA00023235"/>
    </source>
</evidence>
<dbReference type="GO" id="GO:0006457">
    <property type="term" value="P:protein folding"/>
    <property type="evidence" value="ECO:0007669"/>
    <property type="project" value="InterPro"/>
</dbReference>
<dbReference type="EC" id="5.2.1.8" evidence="6"/>
<keyword evidence="10" id="KW-1185">Reference proteome</keyword>
<protein>
    <recommendedName>
        <fullName evidence="6">Peptidyl-prolyl cis-trans isomerase</fullName>
        <ecNumber evidence="6">5.2.1.8</ecNumber>
    </recommendedName>
</protein>
<accession>A0A918NE25</accession>
<feature type="domain" description="PPIase FKBP-type" evidence="8">
    <location>
        <begin position="84"/>
        <end position="169"/>
    </location>
</feature>
<organism evidence="9 10">
    <name type="scientific">Litorimonas cladophorae</name>
    <dbReference type="NCBI Taxonomy" id="1220491"/>
    <lineage>
        <taxon>Bacteria</taxon>
        <taxon>Pseudomonadati</taxon>
        <taxon>Pseudomonadota</taxon>
        <taxon>Alphaproteobacteria</taxon>
        <taxon>Maricaulales</taxon>
        <taxon>Robiginitomaculaceae</taxon>
    </lineage>
</organism>
<evidence type="ECO:0000259" key="8">
    <source>
        <dbReference type="PROSITE" id="PS50059"/>
    </source>
</evidence>
<dbReference type="Gene3D" id="3.10.50.40">
    <property type="match status" value="1"/>
</dbReference>
<dbReference type="Proteomes" id="UP000600865">
    <property type="component" value="Unassembled WGS sequence"/>
</dbReference>
<sequence>MKHVLILGAAALALAACGAGETEAETTEVAPAVVETPAVETPATIGAAWLADNAKEDGVVTTDSGLQYKVIQAGLENGAAAAPGQTIAANYHGFFLDEEVFDSSYTRGQPLVGPSNGFIKGWNEALGEMKVCEARTLYINSDLAYGPRGRGSIPGGATLLFHMQLLAVDGPKDGDLEMVCPEDKILSGPEDY</sequence>
<reference evidence="9 10" key="1">
    <citation type="journal article" date="2014" name="Int. J. Syst. Evol. Microbiol.">
        <title>Complete genome sequence of Corynebacterium casei LMG S-19264T (=DSM 44701T), isolated from a smear-ripened cheese.</title>
        <authorList>
            <consortium name="US DOE Joint Genome Institute (JGI-PGF)"/>
            <person name="Walter F."/>
            <person name="Albersmeier A."/>
            <person name="Kalinowski J."/>
            <person name="Ruckert C."/>
        </authorList>
    </citation>
    <scope>NUCLEOTIDE SEQUENCE [LARGE SCALE GENOMIC DNA]</scope>
    <source>
        <strain evidence="9 10">KCTC 23968</strain>
    </source>
</reference>
<comment type="caution">
    <text evidence="9">The sequence shown here is derived from an EMBL/GenBank/DDBJ whole genome shotgun (WGS) entry which is preliminary data.</text>
</comment>
<dbReference type="PANTHER" id="PTHR43811">
    <property type="entry name" value="FKBP-TYPE PEPTIDYL-PROLYL CIS-TRANS ISOMERASE FKPA"/>
    <property type="match status" value="1"/>
</dbReference>
<dbReference type="InterPro" id="IPR046357">
    <property type="entry name" value="PPIase_dom_sf"/>
</dbReference>
<comment type="similarity">
    <text evidence="2 6">Belongs to the FKBP-type PPIase family.</text>
</comment>
<feature type="signal peptide" evidence="7">
    <location>
        <begin position="1"/>
        <end position="24"/>
    </location>
</feature>
<dbReference type="SUPFAM" id="SSF54534">
    <property type="entry name" value="FKBP-like"/>
    <property type="match status" value="1"/>
</dbReference>